<dbReference type="AlphaFoldDB" id="A0A2S4JGV2"/>
<feature type="compositionally biased region" description="Low complexity" evidence="1">
    <location>
        <begin position="133"/>
        <end position="152"/>
    </location>
</feature>
<keyword evidence="4" id="KW-1185">Reference proteome</keyword>
<protein>
    <submittedName>
        <fullName evidence="3">Uncharacterized protein</fullName>
    </submittedName>
</protein>
<name>A0A2S4JGV2_9SPIO</name>
<proteinExistence type="predicted"/>
<feature type="signal peptide" evidence="2">
    <location>
        <begin position="1"/>
        <end position="20"/>
    </location>
</feature>
<dbReference type="RefSeq" id="WP_103680924.1">
    <property type="nucleotide sequence ID" value="NZ_LPWH01000117.1"/>
</dbReference>
<organism evidence="3 4">
    <name type="scientific">Alkalispirochaeta sphaeroplastigenens</name>
    <dbReference type="NCBI Taxonomy" id="1187066"/>
    <lineage>
        <taxon>Bacteria</taxon>
        <taxon>Pseudomonadati</taxon>
        <taxon>Spirochaetota</taxon>
        <taxon>Spirochaetia</taxon>
        <taxon>Spirochaetales</taxon>
        <taxon>Spirochaetaceae</taxon>
        <taxon>Alkalispirochaeta</taxon>
    </lineage>
</organism>
<dbReference type="Proteomes" id="UP000237350">
    <property type="component" value="Unassembled WGS sequence"/>
</dbReference>
<evidence type="ECO:0000256" key="1">
    <source>
        <dbReference type="SAM" id="MobiDB-lite"/>
    </source>
</evidence>
<sequence length="196" mass="20562">MTSLAMVMVALLLHTGGAGLDTSSTAEVSLYRGASLQGVWRSAAAPQEGGYRLEGPSGQILVQRLPEPDLTYAVILDRAGGEERPSLALLSLAELRRAGLLPRYSSPEGELSIPLEALVVAASEDSSVTGDALPGQNQPLQNQSPQNQSPQNRIAGDLSPTEGELPDGAGTILLRWKPGEVVVSLADQGLLALLRY</sequence>
<feature type="region of interest" description="Disordered" evidence="1">
    <location>
        <begin position="126"/>
        <end position="162"/>
    </location>
</feature>
<gene>
    <name evidence="3" type="ORF">AU468_11875</name>
</gene>
<reference evidence="4" key="1">
    <citation type="submission" date="2015-12" db="EMBL/GenBank/DDBJ databases">
        <authorList>
            <person name="Lodha T.D."/>
            <person name="Chintalapati S."/>
            <person name="Chintalapati V.R."/>
            <person name="Sravanthi T."/>
        </authorList>
    </citation>
    <scope>NUCLEOTIDE SEQUENCE [LARGE SCALE GENOMIC DNA]</scope>
    <source>
        <strain evidence="4">JC133</strain>
    </source>
</reference>
<accession>A0A2S4JGV2</accession>
<evidence type="ECO:0000313" key="4">
    <source>
        <dbReference type="Proteomes" id="UP000237350"/>
    </source>
</evidence>
<comment type="caution">
    <text evidence="3">The sequence shown here is derived from an EMBL/GenBank/DDBJ whole genome shotgun (WGS) entry which is preliminary data.</text>
</comment>
<evidence type="ECO:0000256" key="2">
    <source>
        <dbReference type="SAM" id="SignalP"/>
    </source>
</evidence>
<evidence type="ECO:0000313" key="3">
    <source>
        <dbReference type="EMBL" id="POQ98733.1"/>
    </source>
</evidence>
<dbReference type="OrthoDB" id="9989968at2"/>
<keyword evidence="2" id="KW-0732">Signal</keyword>
<feature type="chain" id="PRO_5015772106" evidence="2">
    <location>
        <begin position="21"/>
        <end position="196"/>
    </location>
</feature>
<dbReference type="EMBL" id="LPWH01000117">
    <property type="protein sequence ID" value="POQ98733.1"/>
    <property type="molecule type" value="Genomic_DNA"/>
</dbReference>